<keyword evidence="2" id="KW-1185">Reference proteome</keyword>
<dbReference type="PANTHER" id="PTHR12526">
    <property type="entry name" value="GLYCOSYLTRANSFERASE"/>
    <property type="match status" value="1"/>
</dbReference>
<dbReference type="SUPFAM" id="SSF53756">
    <property type="entry name" value="UDP-Glycosyltransferase/glycogen phosphorylase"/>
    <property type="match status" value="1"/>
</dbReference>
<dbReference type="CDD" id="cd03801">
    <property type="entry name" value="GT4_PimA-like"/>
    <property type="match status" value="1"/>
</dbReference>
<reference evidence="2" key="1">
    <citation type="journal article" date="2019" name="Int. J. Syst. Evol. Microbiol.">
        <title>The Global Catalogue of Microorganisms (GCM) 10K type strain sequencing project: providing services to taxonomists for standard genome sequencing and annotation.</title>
        <authorList>
            <consortium name="The Broad Institute Genomics Platform"/>
            <consortium name="The Broad Institute Genome Sequencing Center for Infectious Disease"/>
            <person name="Wu L."/>
            <person name="Ma J."/>
        </authorList>
    </citation>
    <scope>NUCLEOTIDE SEQUENCE [LARGE SCALE GENOMIC DNA]</scope>
    <source>
        <strain evidence="2">KCTC 42248</strain>
    </source>
</reference>
<organism evidence="1 2">
    <name type="scientific">Sphingobacterium corticis</name>
    <dbReference type="NCBI Taxonomy" id="1812823"/>
    <lineage>
        <taxon>Bacteria</taxon>
        <taxon>Pseudomonadati</taxon>
        <taxon>Bacteroidota</taxon>
        <taxon>Sphingobacteriia</taxon>
        <taxon>Sphingobacteriales</taxon>
        <taxon>Sphingobacteriaceae</taxon>
        <taxon>Sphingobacterium</taxon>
    </lineage>
</organism>
<dbReference type="GO" id="GO:0016757">
    <property type="term" value="F:glycosyltransferase activity"/>
    <property type="evidence" value="ECO:0007669"/>
    <property type="project" value="UniProtKB-KW"/>
</dbReference>
<dbReference type="Proteomes" id="UP001597393">
    <property type="component" value="Unassembled WGS sequence"/>
</dbReference>
<dbReference type="PANTHER" id="PTHR12526:SF630">
    <property type="entry name" value="GLYCOSYLTRANSFERASE"/>
    <property type="match status" value="1"/>
</dbReference>
<accession>A0ABW5NG16</accession>
<proteinExistence type="predicted"/>
<name>A0ABW5NG16_9SPHI</name>
<dbReference type="EC" id="2.4.-.-" evidence="1"/>
<sequence length="392" mass="45105">MYKEKMRKLFHTVKSVIMYPHIIGRINKIESNIIFFFPFYHTGGGEQVHADILNAVKDQFPVCILTEMSHNQDLKSEYQKSAELIELIRLGSKKSFRKFVAKRVARILNRKGNLTIFTCNSPFFDLMAPFLDDKIRKIDLIHTYRGDVVGDTEHRTLPYVNQLDNRVVLGNKQRELTIGFYKRFGLPDYLNERVVVIPNAVPLVNFNDSRRYPTKTLNILFVSRNGWEKRPRMFVDIAKKAFEKNMPFHFTMVGDFEEFGNQVTPNVTLAGRVSDKQKLGTFYKEAHVLLVTSVFEGLPMVILEGMSYGVVPISTGVGEIPYHVGEQSETGFIIDGSLKEDAMVLDFVDKITYVFENQTILQSFSKKVVKKVAGEFSKSAFIENYRRLILNK</sequence>
<evidence type="ECO:0000313" key="1">
    <source>
        <dbReference type="EMBL" id="MFD2598099.1"/>
    </source>
</evidence>
<evidence type="ECO:0000313" key="2">
    <source>
        <dbReference type="Proteomes" id="UP001597393"/>
    </source>
</evidence>
<dbReference type="EMBL" id="JBHUMA010000004">
    <property type="protein sequence ID" value="MFD2598099.1"/>
    <property type="molecule type" value="Genomic_DNA"/>
</dbReference>
<comment type="caution">
    <text evidence="1">The sequence shown here is derived from an EMBL/GenBank/DDBJ whole genome shotgun (WGS) entry which is preliminary data.</text>
</comment>
<dbReference type="RefSeq" id="WP_380867700.1">
    <property type="nucleotide sequence ID" value="NZ_JBHUMA010000004.1"/>
</dbReference>
<protein>
    <submittedName>
        <fullName evidence="1">Glycosyltransferase family 4 protein</fullName>
        <ecNumber evidence="1">2.4.-.-</ecNumber>
    </submittedName>
</protein>
<keyword evidence="1" id="KW-0328">Glycosyltransferase</keyword>
<gene>
    <name evidence="1" type="ORF">ACFSQ3_03960</name>
</gene>
<keyword evidence="1" id="KW-0808">Transferase</keyword>
<dbReference type="Pfam" id="PF13692">
    <property type="entry name" value="Glyco_trans_1_4"/>
    <property type="match status" value="1"/>
</dbReference>
<dbReference type="Gene3D" id="3.40.50.2000">
    <property type="entry name" value="Glycogen Phosphorylase B"/>
    <property type="match status" value="2"/>
</dbReference>